<dbReference type="EMBL" id="CACVAR010000208">
    <property type="protein sequence ID" value="CAA6811827.1"/>
    <property type="molecule type" value="Genomic_DNA"/>
</dbReference>
<feature type="transmembrane region" description="Helical" evidence="1">
    <location>
        <begin position="68"/>
        <end position="85"/>
    </location>
</feature>
<keyword evidence="1" id="KW-0472">Membrane</keyword>
<dbReference type="AlphaFoldDB" id="A0A6S6T542"/>
<keyword evidence="1" id="KW-0812">Transmembrane</keyword>
<protein>
    <submittedName>
        <fullName evidence="2">Uncharacterized protein</fullName>
    </submittedName>
</protein>
<proteinExistence type="predicted"/>
<organism evidence="2">
    <name type="scientific">uncultured Sulfurovum sp</name>
    <dbReference type="NCBI Taxonomy" id="269237"/>
    <lineage>
        <taxon>Bacteria</taxon>
        <taxon>Pseudomonadati</taxon>
        <taxon>Campylobacterota</taxon>
        <taxon>Epsilonproteobacteria</taxon>
        <taxon>Campylobacterales</taxon>
        <taxon>Sulfurovaceae</taxon>
        <taxon>Sulfurovum</taxon>
        <taxon>environmental samples</taxon>
    </lineage>
</organism>
<gene>
    <name evidence="2" type="ORF">HELGO_WM16250</name>
</gene>
<feature type="transmembrane region" description="Helical" evidence="1">
    <location>
        <begin position="45"/>
        <end position="62"/>
    </location>
</feature>
<feature type="transmembrane region" description="Helical" evidence="1">
    <location>
        <begin position="92"/>
        <end position="109"/>
    </location>
</feature>
<evidence type="ECO:0000256" key="1">
    <source>
        <dbReference type="SAM" id="Phobius"/>
    </source>
</evidence>
<keyword evidence="1" id="KW-1133">Transmembrane helix</keyword>
<accession>A0A6S6T542</accession>
<feature type="transmembrane region" description="Helical" evidence="1">
    <location>
        <begin position="20"/>
        <end position="38"/>
    </location>
</feature>
<name>A0A6S6T542_9BACT</name>
<reference evidence="2" key="1">
    <citation type="submission" date="2020-01" db="EMBL/GenBank/DDBJ databases">
        <authorList>
            <person name="Meier V. D."/>
            <person name="Meier V D."/>
        </authorList>
    </citation>
    <scope>NUCLEOTIDE SEQUENCE</scope>
    <source>
        <strain evidence="2">HLG_WM_MAG_03</strain>
    </source>
</reference>
<sequence>MLLGDRRANYGEIIEASSLSFSVAWFIIALVVATFAEFKGSKNRVMVAYAITIMMFFFFSSILNMFAARYVAVIMPFIIIAIGYLPKHFKQGTYLFLFAYNIFAFKYWLKLTIL</sequence>
<evidence type="ECO:0000313" key="2">
    <source>
        <dbReference type="EMBL" id="CAA6811827.1"/>
    </source>
</evidence>